<reference evidence="1" key="2">
    <citation type="journal article" date="2023" name="Int. J. Mol. Sci.">
        <title>De Novo Assembly and Annotation of 11 Diverse Shrub Willow (Salix) Genomes Reveals Novel Gene Organization in Sex-Linked Regions.</title>
        <authorList>
            <person name="Hyden B."/>
            <person name="Feng K."/>
            <person name="Yates T.B."/>
            <person name="Jawdy S."/>
            <person name="Cereghino C."/>
            <person name="Smart L.B."/>
            <person name="Muchero W."/>
        </authorList>
    </citation>
    <scope>NUCLEOTIDE SEQUENCE [LARGE SCALE GENOMIC DNA]</scope>
    <source>
        <tissue evidence="1">Shoot tip</tissue>
    </source>
</reference>
<evidence type="ECO:0000313" key="2">
    <source>
        <dbReference type="Proteomes" id="UP001151529"/>
    </source>
</evidence>
<dbReference type="AlphaFoldDB" id="A0A9Q0SP82"/>
<gene>
    <name evidence="1" type="ORF">OIU85_007969</name>
</gene>
<proteinExistence type="predicted"/>
<protein>
    <submittedName>
        <fullName evidence="1">PROTEIN PLASTID MOVEMENT IMPAIRED 15</fullName>
    </submittedName>
</protein>
<evidence type="ECO:0000313" key="1">
    <source>
        <dbReference type="EMBL" id="KAJ6684333.1"/>
    </source>
</evidence>
<comment type="caution">
    <text evidence="1">The sequence shown here is derived from an EMBL/GenBank/DDBJ whole genome shotgun (WGS) entry which is preliminary data.</text>
</comment>
<name>A0A9Q0SP82_SALVM</name>
<reference evidence="1" key="1">
    <citation type="submission" date="2022-11" db="EMBL/GenBank/DDBJ databases">
        <authorList>
            <person name="Hyden B.L."/>
            <person name="Feng K."/>
            <person name="Yates T."/>
            <person name="Jawdy S."/>
            <person name="Smart L.B."/>
            <person name="Muchero W."/>
        </authorList>
    </citation>
    <scope>NUCLEOTIDE SEQUENCE</scope>
    <source>
        <tissue evidence="1">Shoot tip</tissue>
    </source>
</reference>
<organism evidence="1 2">
    <name type="scientific">Salix viminalis</name>
    <name type="common">Common osier</name>
    <name type="synonym">Basket willow</name>
    <dbReference type="NCBI Taxonomy" id="40686"/>
    <lineage>
        <taxon>Eukaryota</taxon>
        <taxon>Viridiplantae</taxon>
        <taxon>Streptophyta</taxon>
        <taxon>Embryophyta</taxon>
        <taxon>Tracheophyta</taxon>
        <taxon>Spermatophyta</taxon>
        <taxon>Magnoliopsida</taxon>
        <taxon>eudicotyledons</taxon>
        <taxon>Gunneridae</taxon>
        <taxon>Pentapetalae</taxon>
        <taxon>rosids</taxon>
        <taxon>fabids</taxon>
        <taxon>Malpighiales</taxon>
        <taxon>Salicaceae</taxon>
        <taxon>Saliceae</taxon>
        <taxon>Salix</taxon>
    </lineage>
</organism>
<dbReference type="Proteomes" id="UP001151529">
    <property type="component" value="Chromosome 17"/>
</dbReference>
<dbReference type="EMBL" id="JAPFFL010000013">
    <property type="protein sequence ID" value="KAJ6684333.1"/>
    <property type="molecule type" value="Genomic_DNA"/>
</dbReference>
<accession>A0A9Q0SP82</accession>
<sequence>MRVRNHTLSDSMDRGVFDDRRRVGTVKEAVNMYGERVLETSSSSLKTPDQMDLPESCSRAKDLHMAKRDLVRYKENRSAAESAKSG</sequence>
<dbReference type="OrthoDB" id="685331at2759"/>
<keyword evidence="2" id="KW-1185">Reference proteome</keyword>